<sequence>MSGSATAPFHPLLVLGVGDLLPPFPKCEGRVGSCKEYEGSKRCHPNMDEVMGKLLVTSYSRGRVVHAPLRIEAWKLQKDKAVKTIREVFRRYVLHRSMSSSPNKGKLASADPRSGIYSDPLTWTLKQAA</sequence>
<gene>
    <name evidence="1" type="ORF">Fot_04160</name>
</gene>
<reference evidence="2" key="1">
    <citation type="submission" date="2024-07" db="EMBL/GenBank/DDBJ databases">
        <title>Two chromosome-level genome assemblies of Korean endemic species Abeliophyllum distichum and Forsythia ovata (Oleaceae).</title>
        <authorList>
            <person name="Jang H."/>
        </authorList>
    </citation>
    <scope>NUCLEOTIDE SEQUENCE [LARGE SCALE GENOMIC DNA]</scope>
</reference>
<evidence type="ECO:0000313" key="1">
    <source>
        <dbReference type="EMBL" id="KAL2559421.1"/>
    </source>
</evidence>
<dbReference type="EMBL" id="JBFOLJ010000001">
    <property type="protein sequence ID" value="KAL2559421.1"/>
    <property type="molecule type" value="Genomic_DNA"/>
</dbReference>
<proteinExistence type="predicted"/>
<protein>
    <submittedName>
        <fullName evidence="1">Uncharacterized protein</fullName>
    </submittedName>
</protein>
<accession>A0ABD1XBS8</accession>
<dbReference type="Proteomes" id="UP001604277">
    <property type="component" value="Unassembled WGS sequence"/>
</dbReference>
<comment type="caution">
    <text evidence="1">The sequence shown here is derived from an EMBL/GenBank/DDBJ whole genome shotgun (WGS) entry which is preliminary data.</text>
</comment>
<keyword evidence="2" id="KW-1185">Reference proteome</keyword>
<organism evidence="1 2">
    <name type="scientific">Forsythia ovata</name>
    <dbReference type="NCBI Taxonomy" id="205694"/>
    <lineage>
        <taxon>Eukaryota</taxon>
        <taxon>Viridiplantae</taxon>
        <taxon>Streptophyta</taxon>
        <taxon>Embryophyta</taxon>
        <taxon>Tracheophyta</taxon>
        <taxon>Spermatophyta</taxon>
        <taxon>Magnoliopsida</taxon>
        <taxon>eudicotyledons</taxon>
        <taxon>Gunneridae</taxon>
        <taxon>Pentapetalae</taxon>
        <taxon>asterids</taxon>
        <taxon>lamiids</taxon>
        <taxon>Lamiales</taxon>
        <taxon>Oleaceae</taxon>
        <taxon>Forsythieae</taxon>
        <taxon>Forsythia</taxon>
    </lineage>
</organism>
<dbReference type="AlphaFoldDB" id="A0ABD1XBS8"/>
<name>A0ABD1XBS8_9LAMI</name>
<evidence type="ECO:0000313" key="2">
    <source>
        <dbReference type="Proteomes" id="UP001604277"/>
    </source>
</evidence>